<protein>
    <submittedName>
        <fullName evidence="7">Arginine decarboxylase</fullName>
        <ecNumber evidence="7">4.1.1.19</ecNumber>
    </submittedName>
</protein>
<dbReference type="GO" id="GO:0005829">
    <property type="term" value="C:cytosol"/>
    <property type="evidence" value="ECO:0007669"/>
    <property type="project" value="TreeGrafter"/>
</dbReference>
<dbReference type="PIRSF" id="PIRSF009393">
    <property type="entry name" value="Orn_decarb"/>
    <property type="match status" value="1"/>
</dbReference>
<dbReference type="Pfam" id="PF03711">
    <property type="entry name" value="OKR_DC_1_C"/>
    <property type="match status" value="1"/>
</dbReference>
<evidence type="ECO:0000256" key="4">
    <source>
        <dbReference type="ARBA" id="ARBA00023239"/>
    </source>
</evidence>
<keyword evidence="4 7" id="KW-0456">Lyase</keyword>
<evidence type="ECO:0000256" key="2">
    <source>
        <dbReference type="ARBA" id="ARBA00022793"/>
    </source>
</evidence>
<dbReference type="PANTHER" id="PTHR45229:SF3">
    <property type="entry name" value="BIODEGRADATIVE ARGININE DECARBOXYLASE"/>
    <property type="match status" value="1"/>
</dbReference>
<reference evidence="7 8" key="1">
    <citation type="submission" date="2020-08" db="EMBL/GenBank/DDBJ databases">
        <title>A novel species.</title>
        <authorList>
            <person name="Gao J."/>
        </authorList>
    </citation>
    <scope>NUCLEOTIDE SEQUENCE [LARGE SCALE GENOMIC DNA]</scope>
    <source>
        <strain evidence="7 8">CRXT-G-22</strain>
    </source>
</reference>
<dbReference type="EMBL" id="CP060828">
    <property type="protein sequence ID" value="QNP71499.1"/>
    <property type="molecule type" value="Genomic_DNA"/>
</dbReference>
<dbReference type="KEGG" id="sroi:IAG44_20065"/>
<feature type="modified residue" description="N6-(pyridoxal phosphate)lysine" evidence="5">
    <location>
        <position position="380"/>
    </location>
</feature>
<dbReference type="Pfam" id="PF01276">
    <property type="entry name" value="OKR_DC_1"/>
    <property type="match status" value="1"/>
</dbReference>
<dbReference type="SUPFAM" id="SSF53383">
    <property type="entry name" value="PLP-dependent transferases"/>
    <property type="match status" value="1"/>
</dbReference>
<keyword evidence="2" id="KW-0210">Decarboxylase</keyword>
<sequence length="741" mass="80533">MVHPLILLATPARPTDDSANADQLRRISEELPAHRWVSTAPDALAVIRAEAGLSAVLLDWGLVDAERVLAGIRRRATGLPVFLVLDGAGLDEVPLWAAEVVVGYVWLHEDTPTFLAGRMARAAREYQEGLLPPFFRELTKWDDSHEYSWHTPAHAGGVAFLRSPVGRAFFDYYGEQLFRSDLSCSVELGSAWEHSGPIGDSERNAARIFGAERTYYVLHGTSNANRLVGHHCAVQDEPVILDRNCHKSVHHAMILAGARPVYVTGARNGYGLMGPVPPGSLAQPPLTQPPLTQLPLTASQLAPDGASPVYAALTSSTYDGLLYDAVRVTELLGAHVPRLHFDEAWSAYTKFHPLYERRCAMDVPLTPGSPSLFATQSTHKLLAALSQSSMVHVRSSERAPVDHDRFNQTFMMHGTTSPLYPMLASLDVAAGMMDGAAGRFLIEETLTEAVRFRQAVPQLARRIRESGDRPGWFFGVWQPPEVAEASLDELVNSPARWCLDPGDSWHGYPELEPGYCLLDPAKVTITCPGVQADGTVEPWGIPGKVLNAYLYRRRVVADKYDPYSVLVFFSMGITKGKWGTLLDALTDFKALYDANAPLSAVLPELVSAHPSRYARLTLPALCAEMHAPTAELTSLLRAASAALPTPVLPPVKAYEAMVRGRTERVPLAQLPGRTAAVMVATTPPGSPLLVPGEQLGSADSPLLAYLTALESFDHRFPGFASETHGVEHDPAGGYGIQCVIP</sequence>
<dbReference type="EC" id="4.1.1.19" evidence="7"/>
<organism evidence="7 8">
    <name type="scientific">Streptomyces roseirectus</name>
    <dbReference type="NCBI Taxonomy" id="2768066"/>
    <lineage>
        <taxon>Bacteria</taxon>
        <taxon>Bacillati</taxon>
        <taxon>Actinomycetota</taxon>
        <taxon>Actinomycetes</taxon>
        <taxon>Kitasatosporales</taxon>
        <taxon>Streptomycetaceae</taxon>
        <taxon>Streptomyces</taxon>
    </lineage>
</organism>
<evidence type="ECO:0000313" key="8">
    <source>
        <dbReference type="Proteomes" id="UP000516052"/>
    </source>
</evidence>
<dbReference type="Gene3D" id="3.40.50.2300">
    <property type="match status" value="1"/>
</dbReference>
<name>A0A7H0IFD3_9ACTN</name>
<dbReference type="PANTHER" id="PTHR45229">
    <property type="entry name" value="CONSTITUTIVE ORNITHINE DECARBOXYLASE"/>
    <property type="match status" value="1"/>
</dbReference>
<comment type="similarity">
    <text evidence="1">Belongs to the Orn/Lys/Arg decarboxylase class-I family.</text>
</comment>
<dbReference type="Gene3D" id="3.90.1150.10">
    <property type="entry name" value="Aspartate Aminotransferase, domain 1"/>
    <property type="match status" value="1"/>
</dbReference>
<accession>A0A7H0IFD3</accession>
<dbReference type="InterPro" id="IPR015421">
    <property type="entry name" value="PyrdxlP-dep_Trfase_major"/>
</dbReference>
<evidence type="ECO:0000256" key="1">
    <source>
        <dbReference type="ARBA" id="ARBA00010671"/>
    </source>
</evidence>
<proteinExistence type="inferred from homology"/>
<dbReference type="InterPro" id="IPR008286">
    <property type="entry name" value="Prn/Lys/Arg_de-COase_C"/>
</dbReference>
<keyword evidence="8" id="KW-1185">Reference proteome</keyword>
<dbReference type="InterPro" id="IPR015422">
    <property type="entry name" value="PyrdxlP-dep_Trfase_small"/>
</dbReference>
<dbReference type="InterPro" id="IPR011193">
    <property type="entry name" value="Orn/lys/arg_de-COase"/>
</dbReference>
<dbReference type="GO" id="GO:0030170">
    <property type="term" value="F:pyridoxal phosphate binding"/>
    <property type="evidence" value="ECO:0007669"/>
    <property type="project" value="TreeGrafter"/>
</dbReference>
<dbReference type="PROSITE" id="PS00703">
    <property type="entry name" value="OKR_DC_1"/>
    <property type="match status" value="1"/>
</dbReference>
<dbReference type="GO" id="GO:0008792">
    <property type="term" value="F:arginine decarboxylase activity"/>
    <property type="evidence" value="ECO:0007669"/>
    <property type="project" value="UniProtKB-EC"/>
</dbReference>
<dbReference type="SUPFAM" id="SSF55904">
    <property type="entry name" value="Ornithine decarboxylase C-terminal domain"/>
    <property type="match status" value="1"/>
</dbReference>
<keyword evidence="3 5" id="KW-0663">Pyridoxal phosphate</keyword>
<dbReference type="InterPro" id="IPR036633">
    <property type="entry name" value="Prn/Lys/Arg_de-COase_C_sf"/>
</dbReference>
<dbReference type="Pfam" id="PF03709">
    <property type="entry name" value="OKR_DC_1_N"/>
    <property type="match status" value="1"/>
</dbReference>
<dbReference type="Gene3D" id="3.90.100.10">
    <property type="entry name" value="Orn/Lys/Arg decarboxylase, C-terminal domain"/>
    <property type="match status" value="1"/>
</dbReference>
<dbReference type="Gene3D" id="3.40.640.10">
    <property type="entry name" value="Type I PLP-dependent aspartate aminotransferase-like (Major domain)"/>
    <property type="match status" value="1"/>
</dbReference>
<dbReference type="InterPro" id="IPR015424">
    <property type="entry name" value="PyrdxlP-dep_Trfase"/>
</dbReference>
<evidence type="ECO:0000256" key="3">
    <source>
        <dbReference type="ARBA" id="ARBA00022898"/>
    </source>
</evidence>
<dbReference type="AlphaFoldDB" id="A0A7H0IFD3"/>
<evidence type="ECO:0000256" key="5">
    <source>
        <dbReference type="PIRSR" id="PIRSR009393-1"/>
    </source>
</evidence>
<gene>
    <name evidence="7" type="ORF">IAG44_20065</name>
</gene>
<dbReference type="Proteomes" id="UP000516052">
    <property type="component" value="Chromosome"/>
</dbReference>
<feature type="domain" description="Orn/Lys/Arg decarboxylases family 1 pyridoxal-P attachment site" evidence="6">
    <location>
        <begin position="375"/>
        <end position="389"/>
    </location>
</feature>
<dbReference type="InterPro" id="IPR005308">
    <property type="entry name" value="OKR_de-COase_N"/>
</dbReference>
<dbReference type="RefSeq" id="WP_187748468.1">
    <property type="nucleotide sequence ID" value="NZ_CP060828.1"/>
</dbReference>
<dbReference type="GO" id="GO:0006527">
    <property type="term" value="P:L-arginine catabolic process"/>
    <property type="evidence" value="ECO:0007669"/>
    <property type="project" value="TreeGrafter"/>
</dbReference>
<evidence type="ECO:0000259" key="6">
    <source>
        <dbReference type="PROSITE" id="PS00703"/>
    </source>
</evidence>
<dbReference type="InterPro" id="IPR000310">
    <property type="entry name" value="Orn/Lys/Arg_deCO2ase_major_dom"/>
</dbReference>
<evidence type="ECO:0000313" key="7">
    <source>
        <dbReference type="EMBL" id="QNP71499.1"/>
    </source>
</evidence>